<dbReference type="EMBL" id="UFQC01000011">
    <property type="protein sequence ID" value="SSW67256.1"/>
    <property type="molecule type" value="Genomic_DNA"/>
</dbReference>
<name>A0A446CH72_9BURK</name>
<organism evidence="2 3">
    <name type="scientific">Achromobacter veterisilvae</name>
    <dbReference type="NCBI Taxonomy" id="2069367"/>
    <lineage>
        <taxon>Bacteria</taxon>
        <taxon>Pseudomonadati</taxon>
        <taxon>Pseudomonadota</taxon>
        <taxon>Betaproteobacteria</taxon>
        <taxon>Burkholderiales</taxon>
        <taxon>Alcaligenaceae</taxon>
        <taxon>Achromobacter</taxon>
    </lineage>
</organism>
<feature type="region of interest" description="Disordered" evidence="1">
    <location>
        <begin position="1"/>
        <end position="29"/>
    </location>
</feature>
<protein>
    <submittedName>
        <fullName evidence="2">Uncharacterized protein</fullName>
    </submittedName>
</protein>
<evidence type="ECO:0000313" key="2">
    <source>
        <dbReference type="EMBL" id="SSW67256.1"/>
    </source>
</evidence>
<accession>A0A446CH72</accession>
<dbReference type="OrthoDB" id="8667142at2"/>
<dbReference type="AlphaFoldDB" id="A0A446CH72"/>
<gene>
    <name evidence="2" type="ORF">AVE30378_02529</name>
</gene>
<evidence type="ECO:0000256" key="1">
    <source>
        <dbReference type="SAM" id="MobiDB-lite"/>
    </source>
</evidence>
<evidence type="ECO:0000313" key="3">
    <source>
        <dbReference type="Proteomes" id="UP000289465"/>
    </source>
</evidence>
<sequence>MQVHIPPSDATRPDDPTRTADHGYYHRERKTRVSEISDGQIIGALRDLFAGRTRLAFGEKLDWWVETLQCDLAPRDAAGVVLTVISQHPDHRRIGARGVQALRAELVKRARMLIERSMRDTGEVVL</sequence>
<dbReference type="Proteomes" id="UP000289465">
    <property type="component" value="Unassembled WGS sequence"/>
</dbReference>
<reference evidence="2 3" key="1">
    <citation type="submission" date="2018-07" db="EMBL/GenBank/DDBJ databases">
        <authorList>
            <person name="Peeters C."/>
        </authorList>
    </citation>
    <scope>NUCLEOTIDE SEQUENCE [LARGE SCALE GENOMIC DNA]</scope>
    <source>
        <strain evidence="2 3">LMG 30378</strain>
    </source>
</reference>
<feature type="compositionally biased region" description="Basic and acidic residues" evidence="1">
    <location>
        <begin position="11"/>
        <end position="29"/>
    </location>
</feature>
<proteinExistence type="predicted"/>
<dbReference type="RefSeq" id="WP_129241225.1">
    <property type="nucleotide sequence ID" value="NZ_UFQC01000011.1"/>
</dbReference>